<dbReference type="EMBL" id="BGZK01001521">
    <property type="protein sequence ID" value="GBP81621.1"/>
    <property type="molecule type" value="Genomic_DNA"/>
</dbReference>
<protein>
    <submittedName>
        <fullName evidence="1">Uncharacterized protein</fullName>
    </submittedName>
</protein>
<organism evidence="1 2">
    <name type="scientific">Eumeta variegata</name>
    <name type="common">Bagworm moth</name>
    <name type="synonym">Eumeta japonica</name>
    <dbReference type="NCBI Taxonomy" id="151549"/>
    <lineage>
        <taxon>Eukaryota</taxon>
        <taxon>Metazoa</taxon>
        <taxon>Ecdysozoa</taxon>
        <taxon>Arthropoda</taxon>
        <taxon>Hexapoda</taxon>
        <taxon>Insecta</taxon>
        <taxon>Pterygota</taxon>
        <taxon>Neoptera</taxon>
        <taxon>Endopterygota</taxon>
        <taxon>Lepidoptera</taxon>
        <taxon>Glossata</taxon>
        <taxon>Ditrysia</taxon>
        <taxon>Tineoidea</taxon>
        <taxon>Psychidae</taxon>
        <taxon>Oiketicinae</taxon>
        <taxon>Eumeta</taxon>
    </lineage>
</organism>
<evidence type="ECO:0000313" key="2">
    <source>
        <dbReference type="Proteomes" id="UP000299102"/>
    </source>
</evidence>
<gene>
    <name evidence="1" type="ORF">EVAR_74883_1</name>
</gene>
<sequence>MGGIPFLEPLGLWTSIEKVLYFPPFTTARKVCKDGRYLATSFDWLPPQDLLVCDEYALAIIPGFEALM</sequence>
<dbReference type="Proteomes" id="UP000299102">
    <property type="component" value="Unassembled WGS sequence"/>
</dbReference>
<accession>A0A4C1YYR1</accession>
<dbReference type="AlphaFoldDB" id="A0A4C1YYR1"/>
<proteinExistence type="predicted"/>
<comment type="caution">
    <text evidence="1">The sequence shown here is derived from an EMBL/GenBank/DDBJ whole genome shotgun (WGS) entry which is preliminary data.</text>
</comment>
<reference evidence="1 2" key="1">
    <citation type="journal article" date="2019" name="Commun. Biol.">
        <title>The bagworm genome reveals a unique fibroin gene that provides high tensile strength.</title>
        <authorList>
            <person name="Kono N."/>
            <person name="Nakamura H."/>
            <person name="Ohtoshi R."/>
            <person name="Tomita M."/>
            <person name="Numata K."/>
            <person name="Arakawa K."/>
        </authorList>
    </citation>
    <scope>NUCLEOTIDE SEQUENCE [LARGE SCALE GENOMIC DNA]</scope>
</reference>
<evidence type="ECO:0000313" key="1">
    <source>
        <dbReference type="EMBL" id="GBP81621.1"/>
    </source>
</evidence>
<name>A0A4C1YYR1_EUMVA</name>
<keyword evidence="2" id="KW-1185">Reference proteome</keyword>